<dbReference type="AlphaFoldDB" id="A0A6A6ZCX9"/>
<keyword evidence="2" id="KW-1185">Reference proteome</keyword>
<gene>
    <name evidence="1" type="ORF">CC86DRAFT_433352</name>
</gene>
<sequence length="205" mass="23665">LVDPDNFWDDQPDDDEERQIYSVADLGSLASKRPNIEELGTSLTPIVFDEWPYTKRFEWASAEEQHSDAEKILIKSLDAIARLEKLRVLRLTQPPIDVRDEAGDADLFRERQWRYQQLPNRYCSIWFGEARLSNYWRSAQPLSWTPIYLGIVMITAIRGQIIITCEGNRQSSYHTINKYLGSSPNQCVCRKSRTTLGPAGLFPIL</sequence>
<proteinExistence type="predicted"/>
<dbReference type="Proteomes" id="UP000799424">
    <property type="component" value="Unassembled WGS sequence"/>
</dbReference>
<feature type="non-terminal residue" evidence="1">
    <location>
        <position position="1"/>
    </location>
</feature>
<protein>
    <submittedName>
        <fullName evidence="1">Uncharacterized protein</fullName>
    </submittedName>
</protein>
<organism evidence="1 2">
    <name type="scientific">Ophiobolus disseminans</name>
    <dbReference type="NCBI Taxonomy" id="1469910"/>
    <lineage>
        <taxon>Eukaryota</taxon>
        <taxon>Fungi</taxon>
        <taxon>Dikarya</taxon>
        <taxon>Ascomycota</taxon>
        <taxon>Pezizomycotina</taxon>
        <taxon>Dothideomycetes</taxon>
        <taxon>Pleosporomycetidae</taxon>
        <taxon>Pleosporales</taxon>
        <taxon>Pleosporineae</taxon>
        <taxon>Phaeosphaeriaceae</taxon>
        <taxon>Ophiobolus</taxon>
    </lineage>
</organism>
<name>A0A6A6ZCX9_9PLEO</name>
<dbReference type="EMBL" id="MU006251">
    <property type="protein sequence ID" value="KAF2818543.1"/>
    <property type="molecule type" value="Genomic_DNA"/>
</dbReference>
<evidence type="ECO:0000313" key="1">
    <source>
        <dbReference type="EMBL" id="KAF2818543.1"/>
    </source>
</evidence>
<evidence type="ECO:0000313" key="2">
    <source>
        <dbReference type="Proteomes" id="UP000799424"/>
    </source>
</evidence>
<accession>A0A6A6ZCX9</accession>
<reference evidence="1" key="1">
    <citation type="journal article" date="2020" name="Stud. Mycol.">
        <title>101 Dothideomycetes genomes: a test case for predicting lifestyles and emergence of pathogens.</title>
        <authorList>
            <person name="Haridas S."/>
            <person name="Albert R."/>
            <person name="Binder M."/>
            <person name="Bloem J."/>
            <person name="Labutti K."/>
            <person name="Salamov A."/>
            <person name="Andreopoulos B."/>
            <person name="Baker S."/>
            <person name="Barry K."/>
            <person name="Bills G."/>
            <person name="Bluhm B."/>
            <person name="Cannon C."/>
            <person name="Castanera R."/>
            <person name="Culley D."/>
            <person name="Daum C."/>
            <person name="Ezra D."/>
            <person name="Gonzalez J."/>
            <person name="Henrissat B."/>
            <person name="Kuo A."/>
            <person name="Liang C."/>
            <person name="Lipzen A."/>
            <person name="Lutzoni F."/>
            <person name="Magnuson J."/>
            <person name="Mondo S."/>
            <person name="Nolan M."/>
            <person name="Ohm R."/>
            <person name="Pangilinan J."/>
            <person name="Park H.-J."/>
            <person name="Ramirez L."/>
            <person name="Alfaro M."/>
            <person name="Sun H."/>
            <person name="Tritt A."/>
            <person name="Yoshinaga Y."/>
            <person name="Zwiers L.-H."/>
            <person name="Turgeon B."/>
            <person name="Goodwin S."/>
            <person name="Spatafora J."/>
            <person name="Crous P."/>
            <person name="Grigoriev I."/>
        </authorList>
    </citation>
    <scope>NUCLEOTIDE SEQUENCE</scope>
    <source>
        <strain evidence="1">CBS 113818</strain>
    </source>
</reference>
<dbReference type="OrthoDB" id="3794824at2759"/>
<feature type="non-terminal residue" evidence="1">
    <location>
        <position position="205"/>
    </location>
</feature>